<evidence type="ECO:0000313" key="6">
    <source>
        <dbReference type="EMBL" id="EGK72371.1"/>
    </source>
</evidence>
<dbReference type="GO" id="GO:0055085">
    <property type="term" value="P:transmembrane transport"/>
    <property type="evidence" value="ECO:0007669"/>
    <property type="project" value="InterPro"/>
</dbReference>
<dbReference type="SUPFAM" id="SSF74653">
    <property type="entry name" value="TolA/TonB C-terminal domain"/>
    <property type="match status" value="1"/>
</dbReference>
<gene>
    <name evidence="6" type="ORF">METUNv1_01333</name>
</gene>
<evidence type="ECO:0000259" key="5">
    <source>
        <dbReference type="PROSITE" id="PS52015"/>
    </source>
</evidence>
<keyword evidence="4" id="KW-0472">Membrane</keyword>
<evidence type="ECO:0000256" key="3">
    <source>
        <dbReference type="ARBA" id="ARBA00022989"/>
    </source>
</evidence>
<evidence type="ECO:0000256" key="4">
    <source>
        <dbReference type="ARBA" id="ARBA00023136"/>
    </source>
</evidence>
<keyword evidence="2" id="KW-0812">Transmembrane</keyword>
<dbReference type="NCBIfam" id="TIGR01352">
    <property type="entry name" value="tonB_Cterm"/>
    <property type="match status" value="1"/>
</dbReference>
<dbReference type="eggNOG" id="COG0810">
    <property type="taxonomic scope" value="Bacteria"/>
</dbReference>
<keyword evidence="7" id="KW-1185">Reference proteome</keyword>
<dbReference type="STRING" id="1000565.METUNv1_01333"/>
<proteinExistence type="predicted"/>
<comment type="caution">
    <text evidence="6">The sequence shown here is derived from an EMBL/GenBank/DDBJ whole genome shotgun (WGS) entry which is preliminary data.</text>
</comment>
<organism evidence="6 7">
    <name type="scientific">Methyloversatilis universalis (strain ATCC BAA-1314 / DSM 25237 / JCM 13912 / CCUG 52030 / FAM5)</name>
    <dbReference type="NCBI Taxonomy" id="1000565"/>
    <lineage>
        <taxon>Bacteria</taxon>
        <taxon>Pseudomonadati</taxon>
        <taxon>Pseudomonadota</taxon>
        <taxon>Betaproteobacteria</taxon>
        <taxon>Nitrosomonadales</taxon>
        <taxon>Sterolibacteriaceae</taxon>
        <taxon>Methyloversatilis</taxon>
    </lineage>
</organism>
<dbReference type="AlphaFoldDB" id="F5RAP9"/>
<accession>F5RAP9</accession>
<dbReference type="Pfam" id="PF03544">
    <property type="entry name" value="TonB_C"/>
    <property type="match status" value="1"/>
</dbReference>
<evidence type="ECO:0000256" key="2">
    <source>
        <dbReference type="ARBA" id="ARBA00022692"/>
    </source>
</evidence>
<dbReference type="InterPro" id="IPR006260">
    <property type="entry name" value="TonB/TolA_C"/>
</dbReference>
<reference evidence="6 7" key="1">
    <citation type="journal article" date="2011" name="J. Bacteriol.">
        <title>Genome sequence of Methyloversatilis universalis FAM5T, a methylotrophic representative of the order Rhodocyclales.</title>
        <authorList>
            <person name="Kittichotirat W."/>
            <person name="Good N.M."/>
            <person name="Hall R."/>
            <person name="Bringel F."/>
            <person name="Lajus A."/>
            <person name="Medigue C."/>
            <person name="Smalley N.E."/>
            <person name="Beck D."/>
            <person name="Bumgarner R."/>
            <person name="Vuilleumier S."/>
            <person name="Kalyuzhnaya M.G."/>
        </authorList>
    </citation>
    <scope>NUCLEOTIDE SEQUENCE [LARGE SCALE GENOMIC DNA]</scope>
    <source>
        <strain evidence="7">ATCC BAA-1314 / JCM 13912 / FAM5</strain>
    </source>
</reference>
<name>F5RAP9_METUF</name>
<comment type="subcellular location">
    <subcellularLocation>
        <location evidence="1">Membrane</location>
        <topology evidence="1">Single-pass membrane protein</topology>
    </subcellularLocation>
</comment>
<sequence>MGKLFESNQKYPAVARTRNQQGSLELVFEFDNGQLVNVSVKQSSGFSVLDNAAVEVGRKMKLPPFPGNLAQRKFSFVLPVNYRLQGS</sequence>
<dbReference type="PROSITE" id="PS52015">
    <property type="entry name" value="TONB_CTD"/>
    <property type="match status" value="1"/>
</dbReference>
<evidence type="ECO:0000313" key="7">
    <source>
        <dbReference type="Proteomes" id="UP000005019"/>
    </source>
</evidence>
<dbReference type="Gene3D" id="3.30.1150.10">
    <property type="match status" value="1"/>
</dbReference>
<evidence type="ECO:0000256" key="1">
    <source>
        <dbReference type="ARBA" id="ARBA00004167"/>
    </source>
</evidence>
<dbReference type="EMBL" id="AFHG01000037">
    <property type="protein sequence ID" value="EGK72371.1"/>
    <property type="molecule type" value="Genomic_DNA"/>
</dbReference>
<dbReference type="GO" id="GO:0016020">
    <property type="term" value="C:membrane"/>
    <property type="evidence" value="ECO:0007669"/>
    <property type="project" value="UniProtKB-SubCell"/>
</dbReference>
<feature type="domain" description="TonB C-terminal" evidence="5">
    <location>
        <begin position="1"/>
        <end position="87"/>
    </location>
</feature>
<dbReference type="InterPro" id="IPR037682">
    <property type="entry name" value="TonB_C"/>
</dbReference>
<protein>
    <recommendedName>
        <fullName evidence="5">TonB C-terminal domain-containing protein</fullName>
    </recommendedName>
</protein>
<keyword evidence="3" id="KW-1133">Transmembrane helix</keyword>
<dbReference type="Proteomes" id="UP000005019">
    <property type="component" value="Unassembled WGS sequence"/>
</dbReference>